<keyword evidence="3" id="KW-1185">Reference proteome</keyword>
<dbReference type="AlphaFoldDB" id="A0A5N7DQ11"/>
<dbReference type="EMBL" id="ML736747">
    <property type="protein sequence ID" value="KAE8407558.1"/>
    <property type="molecule type" value="Genomic_DNA"/>
</dbReference>
<dbReference type="GeneID" id="43668980"/>
<name>A0A5N7DQ11_9EURO</name>
<dbReference type="Pfam" id="PF01636">
    <property type="entry name" value="APH"/>
    <property type="match status" value="1"/>
</dbReference>
<accession>A0A5N7DQ11</accession>
<sequence length="299" mass="35148">MDSKLEPVHKWSQLPSPEVVRAQGDAQHLLGINPDKRKVYYPDPPYVSPPPVIFENMRLFVKWGSSVRVSEAQCLYAIRRFLRDNVPVPEVYGWRTDGDEKFIYMEYTEGQTLEKVWDMMEPDDQVSICQELRTIVDNLRRLEQDPSDPFIGKTSSPTLYSSILYLTFCTLGNVVPGPIATVREFHEWFTFLPRRRMSDPYSVPVEPFRHDLPDNSTIKFTHGDLHRSNIIVTPFAPYRILAIVDWEQSGWLPAYWEARKAQYTAHWREEWSVRYLPMILDPYTSTWEPWDWYTSSMGC</sequence>
<reference evidence="2 3" key="1">
    <citation type="submission" date="2019-04" db="EMBL/GenBank/DDBJ databases">
        <authorList>
            <consortium name="DOE Joint Genome Institute"/>
            <person name="Mondo S."/>
            <person name="Kjaerbolling I."/>
            <person name="Vesth T."/>
            <person name="Frisvad J.C."/>
            <person name="Nybo J.L."/>
            <person name="Theobald S."/>
            <person name="Kildgaard S."/>
            <person name="Isbrandt T."/>
            <person name="Kuo A."/>
            <person name="Sato A."/>
            <person name="Lyhne E.K."/>
            <person name="Kogle M.E."/>
            <person name="Wiebenga A."/>
            <person name="Kun R.S."/>
            <person name="Lubbers R.J."/>
            <person name="Makela M.R."/>
            <person name="Barry K."/>
            <person name="Chovatia M."/>
            <person name="Clum A."/>
            <person name="Daum C."/>
            <person name="Haridas S."/>
            <person name="He G."/>
            <person name="LaButti K."/>
            <person name="Lipzen A."/>
            <person name="Riley R."/>
            <person name="Salamov A."/>
            <person name="Simmons B.A."/>
            <person name="Magnuson J.K."/>
            <person name="Henrissat B."/>
            <person name="Mortensen U.H."/>
            <person name="Larsen T.O."/>
            <person name="Devries R.P."/>
            <person name="Grigoriev I.V."/>
            <person name="Machida M."/>
            <person name="Baker S.E."/>
            <person name="Andersen M.R."/>
            <person name="Cantor M.N."/>
            <person name="Hua S.X."/>
        </authorList>
    </citation>
    <scope>NUCLEOTIDE SEQUENCE [LARGE SCALE GENOMIC DNA]</scope>
    <source>
        <strain evidence="2 3">CBS 119388</strain>
    </source>
</reference>
<dbReference type="GO" id="GO:0016301">
    <property type="term" value="F:kinase activity"/>
    <property type="evidence" value="ECO:0007669"/>
    <property type="project" value="UniProtKB-KW"/>
</dbReference>
<dbReference type="Proteomes" id="UP000325579">
    <property type="component" value="Unassembled WGS sequence"/>
</dbReference>
<keyword evidence="2" id="KW-0808">Transferase</keyword>
<dbReference type="InterPro" id="IPR011009">
    <property type="entry name" value="Kinase-like_dom_sf"/>
</dbReference>
<evidence type="ECO:0000313" key="3">
    <source>
        <dbReference type="Proteomes" id="UP000325579"/>
    </source>
</evidence>
<dbReference type="PANTHER" id="PTHR21310">
    <property type="entry name" value="AMINOGLYCOSIDE PHOSPHOTRANSFERASE-RELATED-RELATED"/>
    <property type="match status" value="1"/>
</dbReference>
<keyword evidence="2" id="KW-0418">Kinase</keyword>
<dbReference type="Gene3D" id="3.90.1200.10">
    <property type="match status" value="1"/>
</dbReference>
<dbReference type="InterPro" id="IPR051678">
    <property type="entry name" value="AGP_Transferase"/>
</dbReference>
<protein>
    <submittedName>
        <fullName evidence="2">Kinase-like domain-containing protein</fullName>
    </submittedName>
</protein>
<dbReference type="OrthoDB" id="2906425at2759"/>
<proteinExistence type="predicted"/>
<evidence type="ECO:0000259" key="1">
    <source>
        <dbReference type="Pfam" id="PF01636"/>
    </source>
</evidence>
<dbReference type="SUPFAM" id="SSF56112">
    <property type="entry name" value="Protein kinase-like (PK-like)"/>
    <property type="match status" value="1"/>
</dbReference>
<dbReference type="PANTHER" id="PTHR21310:SF54">
    <property type="entry name" value="AMINOGLYCOSIDE PHOSPHOTRANSFERASE DOMAIN-CONTAINING PROTEIN"/>
    <property type="match status" value="1"/>
</dbReference>
<dbReference type="InterPro" id="IPR002575">
    <property type="entry name" value="Aminoglycoside_PTrfase"/>
</dbReference>
<evidence type="ECO:0000313" key="2">
    <source>
        <dbReference type="EMBL" id="KAE8407558.1"/>
    </source>
</evidence>
<organism evidence="2 3">
    <name type="scientific">Aspergillus pseudonomiae</name>
    <dbReference type="NCBI Taxonomy" id="1506151"/>
    <lineage>
        <taxon>Eukaryota</taxon>
        <taxon>Fungi</taxon>
        <taxon>Dikarya</taxon>
        <taxon>Ascomycota</taxon>
        <taxon>Pezizomycotina</taxon>
        <taxon>Eurotiomycetes</taxon>
        <taxon>Eurotiomycetidae</taxon>
        <taxon>Eurotiales</taxon>
        <taxon>Aspergillaceae</taxon>
        <taxon>Aspergillus</taxon>
        <taxon>Aspergillus subgen. Circumdati</taxon>
    </lineage>
</organism>
<feature type="domain" description="Aminoglycoside phosphotransferase" evidence="1">
    <location>
        <begin position="72"/>
        <end position="293"/>
    </location>
</feature>
<dbReference type="RefSeq" id="XP_031944877.1">
    <property type="nucleotide sequence ID" value="XM_032084289.1"/>
</dbReference>
<gene>
    <name evidence="2" type="ORF">BDV37DRAFT_269053</name>
</gene>